<dbReference type="AlphaFoldDB" id="A0A0A9DLJ8"/>
<accession>A0A0A9DLJ8</accession>
<protein>
    <submittedName>
        <fullName evidence="1">Uncharacterized protein</fullName>
    </submittedName>
</protein>
<reference evidence="1" key="1">
    <citation type="submission" date="2014-09" db="EMBL/GenBank/DDBJ databases">
        <authorList>
            <person name="Magalhaes I.L.F."/>
            <person name="Oliveira U."/>
            <person name="Santos F.R."/>
            <person name="Vidigal T.H.D.A."/>
            <person name="Brescovit A.D."/>
            <person name="Santos A.J."/>
        </authorList>
    </citation>
    <scope>NUCLEOTIDE SEQUENCE</scope>
    <source>
        <tissue evidence="1">Shoot tissue taken approximately 20 cm above the soil surface</tissue>
    </source>
</reference>
<organism evidence="1">
    <name type="scientific">Arundo donax</name>
    <name type="common">Giant reed</name>
    <name type="synonym">Donax arundinaceus</name>
    <dbReference type="NCBI Taxonomy" id="35708"/>
    <lineage>
        <taxon>Eukaryota</taxon>
        <taxon>Viridiplantae</taxon>
        <taxon>Streptophyta</taxon>
        <taxon>Embryophyta</taxon>
        <taxon>Tracheophyta</taxon>
        <taxon>Spermatophyta</taxon>
        <taxon>Magnoliopsida</taxon>
        <taxon>Liliopsida</taxon>
        <taxon>Poales</taxon>
        <taxon>Poaceae</taxon>
        <taxon>PACMAD clade</taxon>
        <taxon>Arundinoideae</taxon>
        <taxon>Arundineae</taxon>
        <taxon>Arundo</taxon>
    </lineage>
</organism>
<dbReference type="EMBL" id="GBRH01209229">
    <property type="protein sequence ID" value="JAD88666.1"/>
    <property type="molecule type" value="Transcribed_RNA"/>
</dbReference>
<evidence type="ECO:0000313" key="1">
    <source>
        <dbReference type="EMBL" id="JAD88666.1"/>
    </source>
</evidence>
<name>A0A0A9DLJ8_ARUDO</name>
<proteinExistence type="predicted"/>
<reference evidence="1" key="2">
    <citation type="journal article" date="2015" name="Data Brief">
        <title>Shoot transcriptome of the giant reed, Arundo donax.</title>
        <authorList>
            <person name="Barrero R.A."/>
            <person name="Guerrero F.D."/>
            <person name="Moolhuijzen P."/>
            <person name="Goolsby J.A."/>
            <person name="Tidwell J."/>
            <person name="Bellgard S.E."/>
            <person name="Bellgard M.I."/>
        </authorList>
    </citation>
    <scope>NUCLEOTIDE SEQUENCE</scope>
    <source>
        <tissue evidence="1">Shoot tissue taken approximately 20 cm above the soil surface</tissue>
    </source>
</reference>
<sequence>MIDRVEMFSSVSLINNCSTIINYKIYPLDRPEVLSARERTISTWPRKGHEPCIRSK</sequence>